<keyword evidence="6" id="KW-1185">Reference proteome</keyword>
<feature type="region of interest" description="Disordered" evidence="2">
    <location>
        <begin position="361"/>
        <end position="462"/>
    </location>
</feature>
<sequence length="462" mass="50647">MAKARKRRSKAGKIIFVIEIVVLVLLIGALAAYSFVNSKLNKIENDTLDMNKVQINNAVESNTTLTGYTNLALFGLDSRPEGSQFADNQNSDTIMIASINNDTKEVKLVSLYRDTLLDIGDDTYQKCNAAYATGGPEAAISMLNTNLDLNITDYATVDFSALVTVIDELGGLDIPLSYNEIEHMNNYCVETSEATGKSYTPIEKPEVKPEGTKADTEIVGTYHLNGVQATSYCRIRYTAGLDFKRTERQRLVLQMIADKAKKSSLTTLSSIMDKVFPMVQTSLTQQEIFNMGAGMLSYKFDDTSGFPFEHTEMNHTSKGDIVVPNTLEKNVTKLHEFLFGEKNYQVSEDVKKRSETISGIAGGTVTETSDSVTATSEDSYSSEPVTDYTSDYSTDYSGYDSSYDSGYSDYDGEDYDSGYSDYDSGDTNYDSGYTDNGGGDTGDYEGSGDTGGIEESSSEEME</sequence>
<dbReference type="PANTHER" id="PTHR33392">
    <property type="entry name" value="POLYISOPRENYL-TEICHOIC ACID--PEPTIDOGLYCAN TEICHOIC ACID TRANSFERASE TAGU"/>
    <property type="match status" value="1"/>
</dbReference>
<dbReference type="EMBL" id="ACBZ01000139">
    <property type="protein sequence ID" value="EEG48550.1"/>
    <property type="molecule type" value="Genomic_DNA"/>
</dbReference>
<feature type="compositionally biased region" description="Polar residues" evidence="2">
    <location>
        <begin position="365"/>
        <end position="384"/>
    </location>
</feature>
<dbReference type="InterPro" id="IPR004474">
    <property type="entry name" value="LytR_CpsA_psr"/>
</dbReference>
<dbReference type="Pfam" id="PF03816">
    <property type="entry name" value="LytR_cpsA_psr"/>
    <property type="match status" value="1"/>
</dbReference>
<feature type="transmembrane region" description="Helical" evidence="3">
    <location>
        <begin position="12"/>
        <end position="36"/>
    </location>
</feature>
<name>C0CNV3_BLAHS</name>
<dbReference type="InterPro" id="IPR050922">
    <property type="entry name" value="LytR/CpsA/Psr_CW_biosynth"/>
</dbReference>
<reference evidence="5 6" key="1">
    <citation type="submission" date="2009-01" db="EMBL/GenBank/DDBJ databases">
        <authorList>
            <person name="Fulton L."/>
            <person name="Clifton S."/>
            <person name="Fulton B."/>
            <person name="Xu J."/>
            <person name="Minx P."/>
            <person name="Pepin K.H."/>
            <person name="Johnson M."/>
            <person name="Bhonagiri V."/>
            <person name="Nash W.E."/>
            <person name="Mardis E.R."/>
            <person name="Wilson R.K."/>
        </authorList>
    </citation>
    <scope>NUCLEOTIDE SEQUENCE [LARGE SCALE GENOMIC DNA]</scope>
    <source>
        <strain evidence="6">DSM 10507 / JCM 14656 / S5a33</strain>
    </source>
</reference>
<dbReference type="HOGENOM" id="CLU_016455_1_1_9"/>
<comment type="similarity">
    <text evidence="1">Belongs to the LytR/CpsA/Psr (LCP) family.</text>
</comment>
<evidence type="ECO:0000313" key="6">
    <source>
        <dbReference type="Proteomes" id="UP000003100"/>
    </source>
</evidence>
<evidence type="ECO:0000259" key="4">
    <source>
        <dbReference type="Pfam" id="PF03816"/>
    </source>
</evidence>
<dbReference type="PANTHER" id="PTHR33392:SF6">
    <property type="entry name" value="POLYISOPRENYL-TEICHOIC ACID--PEPTIDOGLYCAN TEICHOIC ACID TRANSFERASE TAGU"/>
    <property type="match status" value="1"/>
</dbReference>
<keyword evidence="3" id="KW-1133">Transmembrane helix</keyword>
<dbReference type="Gene3D" id="3.40.630.190">
    <property type="entry name" value="LCP protein"/>
    <property type="match status" value="1"/>
</dbReference>
<protein>
    <recommendedName>
        <fullName evidence="4">Cell envelope-related transcriptional attenuator domain-containing protein</fullName>
    </recommendedName>
</protein>
<dbReference type="Proteomes" id="UP000003100">
    <property type="component" value="Unassembled WGS sequence"/>
</dbReference>
<gene>
    <name evidence="5" type="ORF">RUMHYD_02552</name>
</gene>
<keyword evidence="3" id="KW-0812">Transmembrane</keyword>
<proteinExistence type="inferred from homology"/>
<dbReference type="PATRIC" id="fig|476272.21.peg.683"/>
<feature type="compositionally biased region" description="Low complexity" evidence="2">
    <location>
        <begin position="386"/>
        <end position="409"/>
    </location>
</feature>
<keyword evidence="3" id="KW-0472">Membrane</keyword>
<evidence type="ECO:0000313" key="5">
    <source>
        <dbReference type="EMBL" id="EEG48550.1"/>
    </source>
</evidence>
<dbReference type="GeneID" id="86822846"/>
<feature type="compositionally biased region" description="Low complexity" evidence="2">
    <location>
        <begin position="417"/>
        <end position="434"/>
    </location>
</feature>
<evidence type="ECO:0000256" key="3">
    <source>
        <dbReference type="SAM" id="Phobius"/>
    </source>
</evidence>
<evidence type="ECO:0000256" key="2">
    <source>
        <dbReference type="SAM" id="MobiDB-lite"/>
    </source>
</evidence>
<dbReference type="eggNOG" id="COG1316">
    <property type="taxonomic scope" value="Bacteria"/>
</dbReference>
<organism evidence="5 6">
    <name type="scientific">Blautia hydrogenotrophica (strain DSM 10507 / JCM 14656 / S5a33)</name>
    <name type="common">Ruminococcus hydrogenotrophicus</name>
    <dbReference type="NCBI Taxonomy" id="476272"/>
    <lineage>
        <taxon>Bacteria</taxon>
        <taxon>Bacillati</taxon>
        <taxon>Bacillota</taxon>
        <taxon>Clostridia</taxon>
        <taxon>Lachnospirales</taxon>
        <taxon>Lachnospiraceae</taxon>
        <taxon>Blautia</taxon>
    </lineage>
</organism>
<reference evidence="5 6" key="2">
    <citation type="submission" date="2009-02" db="EMBL/GenBank/DDBJ databases">
        <title>Draft genome sequence of Blautia hydrogenotrophica DSM 10507 (Ruminococcus hydrogenotrophicus DSM 10507).</title>
        <authorList>
            <person name="Sudarsanam P."/>
            <person name="Ley R."/>
            <person name="Guruge J."/>
            <person name="Turnbaugh P.J."/>
            <person name="Mahowald M."/>
            <person name="Liep D."/>
            <person name="Gordon J."/>
        </authorList>
    </citation>
    <scope>NUCLEOTIDE SEQUENCE [LARGE SCALE GENOMIC DNA]</scope>
    <source>
        <strain evidence="6">DSM 10507 / JCM 14656 / S5a33</strain>
    </source>
</reference>
<dbReference type="RefSeq" id="WP_005950021.1">
    <property type="nucleotide sequence ID" value="NZ_CP136423.1"/>
</dbReference>
<dbReference type="AlphaFoldDB" id="C0CNV3"/>
<feature type="domain" description="Cell envelope-related transcriptional attenuator" evidence="4">
    <location>
        <begin position="90"/>
        <end position="261"/>
    </location>
</feature>
<comment type="caution">
    <text evidence="5">The sequence shown here is derived from an EMBL/GenBank/DDBJ whole genome shotgun (WGS) entry which is preliminary data.</text>
</comment>
<accession>C0CNV3</accession>
<evidence type="ECO:0000256" key="1">
    <source>
        <dbReference type="ARBA" id="ARBA00006068"/>
    </source>
</evidence>